<organism evidence="8 9">
    <name type="scientific">Rhodococcus triatomae</name>
    <dbReference type="NCBI Taxonomy" id="300028"/>
    <lineage>
        <taxon>Bacteria</taxon>
        <taxon>Bacillati</taxon>
        <taxon>Actinomycetota</taxon>
        <taxon>Actinomycetes</taxon>
        <taxon>Mycobacteriales</taxon>
        <taxon>Nocardiaceae</taxon>
        <taxon>Rhodococcus</taxon>
    </lineage>
</organism>
<gene>
    <name evidence="8" type="ORF">SAMN05444695_1209</name>
</gene>
<evidence type="ECO:0000256" key="4">
    <source>
        <dbReference type="ARBA" id="ARBA00023033"/>
    </source>
</evidence>
<keyword evidence="4 8" id="KW-0503">Monooxygenase</keyword>
<accession>A0A1G8S6P4</accession>
<dbReference type="SUPFAM" id="SSF51679">
    <property type="entry name" value="Bacterial luciferase-like"/>
    <property type="match status" value="1"/>
</dbReference>
<protein>
    <submittedName>
        <fullName evidence="8">FMN-dependent oxidoreductase, nitrilotriacetate monooxygenase family</fullName>
    </submittedName>
</protein>
<comment type="similarity">
    <text evidence="5">Belongs to the NtaA/SnaA/DszA monooxygenase family.</text>
</comment>
<reference evidence="8 9" key="1">
    <citation type="submission" date="2016-10" db="EMBL/GenBank/DDBJ databases">
        <authorList>
            <person name="de Groot N.N."/>
        </authorList>
    </citation>
    <scope>NUCLEOTIDE SEQUENCE [LARGE SCALE GENOMIC DNA]</scope>
    <source>
        <strain evidence="8 9">DSM 44892</strain>
    </source>
</reference>
<dbReference type="InterPro" id="IPR016215">
    <property type="entry name" value="NTA_MOA"/>
</dbReference>
<keyword evidence="9" id="KW-1185">Reference proteome</keyword>
<feature type="binding site" evidence="6">
    <location>
        <position position="29"/>
    </location>
    <ligand>
        <name>FMN</name>
        <dbReference type="ChEBI" id="CHEBI:58210"/>
    </ligand>
</feature>
<name>A0A1G8S6P4_9NOCA</name>
<evidence type="ECO:0000259" key="7">
    <source>
        <dbReference type="Pfam" id="PF00296"/>
    </source>
</evidence>
<keyword evidence="3" id="KW-0560">Oxidoreductase</keyword>
<dbReference type="NCBIfam" id="TIGR03860">
    <property type="entry name" value="FMN_nitrolo"/>
    <property type="match status" value="1"/>
</dbReference>
<evidence type="ECO:0000256" key="5">
    <source>
        <dbReference type="ARBA" id="ARBA00033748"/>
    </source>
</evidence>
<dbReference type="InterPro" id="IPR011251">
    <property type="entry name" value="Luciferase-like_dom"/>
</dbReference>
<dbReference type="InterPro" id="IPR051260">
    <property type="entry name" value="Diverse_substr_monoxygenases"/>
</dbReference>
<feature type="binding site" evidence="6">
    <location>
        <position position="120"/>
    </location>
    <ligand>
        <name>FMN</name>
        <dbReference type="ChEBI" id="CHEBI:58210"/>
    </ligand>
</feature>
<feature type="domain" description="Luciferase-like" evidence="7">
    <location>
        <begin position="11"/>
        <end position="358"/>
    </location>
</feature>
<dbReference type="Proteomes" id="UP000183263">
    <property type="component" value="Unassembled WGS sequence"/>
</dbReference>
<evidence type="ECO:0000313" key="8">
    <source>
        <dbReference type="EMBL" id="SDJ24851.1"/>
    </source>
</evidence>
<evidence type="ECO:0000256" key="2">
    <source>
        <dbReference type="ARBA" id="ARBA00022643"/>
    </source>
</evidence>
<keyword evidence="1 6" id="KW-0285">Flavoprotein</keyword>
<proteinExistence type="inferred from homology"/>
<dbReference type="PANTHER" id="PTHR30011:SF16">
    <property type="entry name" value="C2H2 FINGER DOMAIN TRANSCRIPTION FACTOR (EUROFUNG)-RELATED"/>
    <property type="match status" value="1"/>
</dbReference>
<feature type="binding site" evidence="6">
    <location>
        <position position="68"/>
    </location>
    <ligand>
        <name>FMN</name>
        <dbReference type="ChEBI" id="CHEBI:58210"/>
    </ligand>
</feature>
<dbReference type="GO" id="GO:0016705">
    <property type="term" value="F:oxidoreductase activity, acting on paired donors, with incorporation or reduction of molecular oxygen"/>
    <property type="evidence" value="ECO:0007669"/>
    <property type="project" value="InterPro"/>
</dbReference>
<feature type="binding site" evidence="6">
    <location>
        <position position="191"/>
    </location>
    <ligand>
        <name>FMN</name>
        <dbReference type="ChEBI" id="CHEBI:58210"/>
    </ligand>
</feature>
<dbReference type="AlphaFoldDB" id="A0A1G8S6P4"/>
<dbReference type="Pfam" id="PF00296">
    <property type="entry name" value="Bac_luciferase"/>
    <property type="match status" value="1"/>
</dbReference>
<evidence type="ECO:0000256" key="1">
    <source>
        <dbReference type="ARBA" id="ARBA00022630"/>
    </source>
</evidence>
<evidence type="ECO:0000256" key="6">
    <source>
        <dbReference type="PIRSR" id="PIRSR000337-1"/>
    </source>
</evidence>
<dbReference type="PIRSF" id="PIRSF000337">
    <property type="entry name" value="NTA_MOA"/>
    <property type="match status" value="1"/>
</dbReference>
<dbReference type="InterPro" id="IPR036661">
    <property type="entry name" value="Luciferase-like_sf"/>
</dbReference>
<sequence length="404" mass="44102">MAELFDSNLYVDLARRGEAAALDFVFKPDSLFVDPDTLAGSPGFSSLDPTVLLATLARETSRIGLVTTASTTFNPPYVVARQLQSLHWASEGRAGWNIVTSLDGQGNFGVTEMPSARDRYVRAAEFTHVVRKLWESYPHRAIHEDRAGGVYADSAQVKAIDHQGEHFRVEGPSTVPTHPSGEIPLFQAGASPDGRDFAASVADAVFAASPDIEAGTELREDLRARAVAHGRDPDSLLVLPGLSMFLGNTSAQARELHRATYARLNAERRFASIESAVGLDLRAADPSSPVPVEGLADPDRPVRSRTHSDLFRRFILRERPTVAQLLERPEVVASAHWVVVGTPDDAVREIVDRVAHGLDGFIALPGGSWESIDLFFDQVIPRLVDLGLFRSEYAGRTLREHLAE</sequence>
<dbReference type="Gene3D" id="3.20.20.30">
    <property type="entry name" value="Luciferase-like domain"/>
    <property type="match status" value="1"/>
</dbReference>
<dbReference type="PANTHER" id="PTHR30011">
    <property type="entry name" value="ALKANESULFONATE MONOOXYGENASE-RELATED"/>
    <property type="match status" value="1"/>
</dbReference>
<keyword evidence="2 6" id="KW-0288">FMN</keyword>
<dbReference type="EMBL" id="FNDN01000020">
    <property type="protein sequence ID" value="SDJ24851.1"/>
    <property type="molecule type" value="Genomic_DNA"/>
</dbReference>
<evidence type="ECO:0000313" key="9">
    <source>
        <dbReference type="Proteomes" id="UP000183263"/>
    </source>
</evidence>
<evidence type="ECO:0000256" key="3">
    <source>
        <dbReference type="ARBA" id="ARBA00023002"/>
    </source>
</evidence>
<dbReference type="GO" id="GO:0004497">
    <property type="term" value="F:monooxygenase activity"/>
    <property type="evidence" value="ECO:0007669"/>
    <property type="project" value="UniProtKB-KW"/>
</dbReference>